<dbReference type="Gramene" id="KZM87021">
    <property type="protein sequence ID" value="KZM87021"/>
    <property type="gene ID" value="DCAR_024155"/>
</dbReference>
<dbReference type="EMBL" id="CP093349">
    <property type="protein sequence ID" value="WOH08474.1"/>
    <property type="molecule type" value="Genomic_DNA"/>
</dbReference>
<dbReference type="InterPro" id="IPR012677">
    <property type="entry name" value="Nucleotide-bd_a/b_plait_sf"/>
</dbReference>
<reference evidence="2" key="1">
    <citation type="journal article" date="2016" name="Nat. Genet.">
        <title>A high-quality carrot genome assembly provides new insights into carotenoid accumulation and asterid genome evolution.</title>
        <authorList>
            <person name="Iorizzo M."/>
            <person name="Ellison S."/>
            <person name="Senalik D."/>
            <person name="Zeng P."/>
            <person name="Satapoomin P."/>
            <person name="Huang J."/>
            <person name="Bowman M."/>
            <person name="Iovene M."/>
            <person name="Sanseverino W."/>
            <person name="Cavagnaro P."/>
            <person name="Yildiz M."/>
            <person name="Macko-Podgorni A."/>
            <person name="Moranska E."/>
            <person name="Grzebelus E."/>
            <person name="Grzebelus D."/>
            <person name="Ashrafi H."/>
            <person name="Zheng Z."/>
            <person name="Cheng S."/>
            <person name="Spooner D."/>
            <person name="Van Deynze A."/>
            <person name="Simon P."/>
        </authorList>
    </citation>
    <scope>NUCLEOTIDE SEQUENCE</scope>
    <source>
        <tissue evidence="2">Leaf</tissue>
    </source>
</reference>
<evidence type="ECO:0000313" key="3">
    <source>
        <dbReference type="Proteomes" id="UP000077755"/>
    </source>
</evidence>
<dbReference type="GO" id="GO:0003723">
    <property type="term" value="F:RNA binding"/>
    <property type="evidence" value="ECO:0007669"/>
    <property type="project" value="UniProtKB-UniRule"/>
</dbReference>
<proteinExistence type="predicted"/>
<accession>A0A164T3T0</accession>
<feature type="compositionally biased region" description="Polar residues" evidence="1">
    <location>
        <begin position="344"/>
        <end position="366"/>
    </location>
</feature>
<dbReference type="PROSITE" id="PS50102">
    <property type="entry name" value="RRM"/>
    <property type="match status" value="1"/>
</dbReference>
<gene>
    <name evidence="2" type="ORF">DCAR_0727915</name>
</gene>
<dbReference type="Proteomes" id="UP000077755">
    <property type="component" value="Chromosome 7"/>
</dbReference>
<dbReference type="SUPFAM" id="SSF54928">
    <property type="entry name" value="RNA-binding domain, RBD"/>
    <property type="match status" value="1"/>
</dbReference>
<dbReference type="InterPro" id="IPR035979">
    <property type="entry name" value="RBD_domain_sf"/>
</dbReference>
<dbReference type="CDD" id="cd00590">
    <property type="entry name" value="RRM_SF"/>
    <property type="match status" value="1"/>
</dbReference>
<name>A0A164T3T0_DAUCS</name>
<reference evidence="2" key="2">
    <citation type="submission" date="2022-03" db="EMBL/GenBank/DDBJ databases">
        <title>Draft title - Genomic analysis of global carrot germplasm unveils the trajectory of domestication and the origin of high carotenoid orange carrot.</title>
        <authorList>
            <person name="Iorizzo M."/>
            <person name="Ellison S."/>
            <person name="Senalik D."/>
            <person name="Macko-Podgorni A."/>
            <person name="Grzebelus D."/>
            <person name="Bostan H."/>
            <person name="Rolling W."/>
            <person name="Curaba J."/>
            <person name="Simon P."/>
        </authorList>
    </citation>
    <scope>NUCLEOTIDE SEQUENCE</scope>
    <source>
        <tissue evidence="2">Leaf</tissue>
    </source>
</reference>
<feature type="region of interest" description="Disordered" evidence="1">
    <location>
        <begin position="342"/>
        <end position="366"/>
    </location>
</feature>
<dbReference type="Gene3D" id="3.30.70.330">
    <property type="match status" value="1"/>
</dbReference>
<sequence length="474" mass="54174">MREKGSDNFSNFKNQTVDFSDKITADNISQYGFLLETEMLQAIQKGNSRLLKIARTRIRYLYERTSKKLFTEAVNGKEEAIISLTTDLLNSGEWERASRLRNEELAFGKQRAIAEKQHKNTIDFIWAHKDLVHPNTLKCDLDHDNDAVRMALNQIHYGSLRRRATQHDNVQQPSSPRNQKVQSINFIFSHKDLVDEQTMQGVAYNSDKAISDALQQIHRHPRIKPGHGNSTRTPYKDTLLKSPSGPRPVFNSFIPEPLSPQPSKKLDLYFTGFSDEASCEEIWKGLKKWCRIRDIVIPSKRDRRNRKYGFIKFFSPEDAYGLLHSKSPVYIKDRKIVFDWQKGPQGSSSNEKARPSNFTKDPQSPLDTPVVEFPTEGLPEWMERVARSVRIELANDYAPDSLWEILVANGIYHVEVLKLGPSVFMLSCKDVGSKKELDLSALELSVLSQRDVAIKDLILPRVTGIRLHGLPVCA</sequence>
<keyword evidence="3" id="KW-1185">Reference proteome</keyword>
<dbReference type="AlphaFoldDB" id="A0A164T3T0"/>
<organism evidence="2 3">
    <name type="scientific">Daucus carota subsp. sativus</name>
    <name type="common">Carrot</name>
    <dbReference type="NCBI Taxonomy" id="79200"/>
    <lineage>
        <taxon>Eukaryota</taxon>
        <taxon>Viridiplantae</taxon>
        <taxon>Streptophyta</taxon>
        <taxon>Embryophyta</taxon>
        <taxon>Tracheophyta</taxon>
        <taxon>Spermatophyta</taxon>
        <taxon>Magnoliopsida</taxon>
        <taxon>eudicotyledons</taxon>
        <taxon>Gunneridae</taxon>
        <taxon>Pentapetalae</taxon>
        <taxon>asterids</taxon>
        <taxon>campanulids</taxon>
        <taxon>Apiales</taxon>
        <taxon>Apiaceae</taxon>
        <taxon>Apioideae</taxon>
        <taxon>Scandiceae</taxon>
        <taxon>Daucinae</taxon>
        <taxon>Daucus</taxon>
        <taxon>Daucus sect. Daucus</taxon>
    </lineage>
</organism>
<protein>
    <submittedName>
        <fullName evidence="2">Uncharacterized protein</fullName>
    </submittedName>
</protein>
<dbReference type="InterPro" id="IPR000504">
    <property type="entry name" value="RRM_dom"/>
</dbReference>
<evidence type="ECO:0000256" key="1">
    <source>
        <dbReference type="SAM" id="MobiDB-lite"/>
    </source>
</evidence>
<evidence type="ECO:0000313" key="2">
    <source>
        <dbReference type="EMBL" id="WOH08474.1"/>
    </source>
</evidence>
<dbReference type="SMART" id="SM00360">
    <property type="entry name" value="RRM"/>
    <property type="match status" value="1"/>
</dbReference>